<dbReference type="KEGG" id="mts:MTES_1087"/>
<dbReference type="Proteomes" id="UP000008975">
    <property type="component" value="Chromosome"/>
</dbReference>
<feature type="region of interest" description="Disordered" evidence="1">
    <location>
        <begin position="81"/>
        <end position="106"/>
    </location>
</feature>
<dbReference type="HOGENOM" id="CLU_1925184_0_0_11"/>
<sequence length="131" mass="14700">MSGSNSEFSTAMDVVRAAADERISREELVSILLSWRYEPQYRTTGLADDWEFRDNSFEAVEYAFINGLIDENDYERIVRALDEDGPATKDSGGPRKPSACDSRLSSHVSEIDAEAIGDLLERLRVRGQPIL</sequence>
<dbReference type="OrthoDB" id="5076856at2"/>
<dbReference type="RefSeq" id="WP_013584178.1">
    <property type="nucleotide sequence ID" value="NC_015125.1"/>
</dbReference>
<dbReference type="AlphaFoldDB" id="E8NGG8"/>
<evidence type="ECO:0000313" key="3">
    <source>
        <dbReference type="Proteomes" id="UP000008975"/>
    </source>
</evidence>
<evidence type="ECO:0000256" key="1">
    <source>
        <dbReference type="SAM" id="MobiDB-lite"/>
    </source>
</evidence>
<accession>E8NGG8</accession>
<evidence type="ECO:0000313" key="2">
    <source>
        <dbReference type="EMBL" id="BAJ74051.1"/>
    </source>
</evidence>
<name>E8NGG8_MICTS</name>
<protein>
    <submittedName>
        <fullName evidence="2">Asp-tRNAAsn/Glu-tRNAGln amidotransferase B subunit (PET112 homolog)</fullName>
    </submittedName>
</protein>
<proteinExistence type="predicted"/>
<dbReference type="EMBL" id="AP012052">
    <property type="protein sequence ID" value="BAJ74051.1"/>
    <property type="molecule type" value="Genomic_DNA"/>
</dbReference>
<reference key="2">
    <citation type="submission" date="2011-02" db="EMBL/GenBank/DDBJ databases">
        <title>Genome sequence of Microbacterium testaceum StLB037.</title>
        <authorList>
            <person name="Morohoshi T."/>
            <person name="Wang W.Z."/>
            <person name="Someya N."/>
            <person name="Ikeda T."/>
        </authorList>
    </citation>
    <scope>NUCLEOTIDE SEQUENCE</scope>
    <source>
        <strain>StLB037</strain>
    </source>
</reference>
<organism evidence="2 3">
    <name type="scientific">Microbacterium testaceum (strain StLB037)</name>
    <dbReference type="NCBI Taxonomy" id="979556"/>
    <lineage>
        <taxon>Bacteria</taxon>
        <taxon>Bacillati</taxon>
        <taxon>Actinomycetota</taxon>
        <taxon>Actinomycetes</taxon>
        <taxon>Micrococcales</taxon>
        <taxon>Microbacteriaceae</taxon>
        <taxon>Microbacterium</taxon>
    </lineage>
</organism>
<reference evidence="2 3" key="1">
    <citation type="journal article" date="2011" name="J. Bacteriol.">
        <title>Genome sequence of Microbacterium testaceum StLB037, an N-acylhomoserine lactone-degrading bacterium isolated from potato leaves.</title>
        <authorList>
            <person name="Morohoshi T."/>
            <person name="Wang W.-Z."/>
            <person name="Someya N."/>
            <person name="Ikeda T."/>
        </authorList>
    </citation>
    <scope>NUCLEOTIDE SEQUENCE [LARGE SCALE GENOMIC DNA]</scope>
    <source>
        <strain evidence="2 3">StLB037</strain>
    </source>
</reference>
<dbReference type="STRING" id="979556.MTES_1087"/>
<gene>
    <name evidence="2" type="ordered locus">MTES_1087</name>
</gene>